<dbReference type="PANTHER" id="PTHR31744">
    <property type="entry name" value="PROTEIN CUP-SHAPED COTYLEDON 2-RELATED"/>
    <property type="match status" value="1"/>
</dbReference>
<evidence type="ECO:0000256" key="4">
    <source>
        <dbReference type="ARBA" id="ARBA00023242"/>
    </source>
</evidence>
<keyword evidence="1" id="KW-0805">Transcription regulation</keyword>
<dbReference type="GO" id="GO:0000976">
    <property type="term" value="F:transcription cis-regulatory region binding"/>
    <property type="evidence" value="ECO:0007669"/>
    <property type="project" value="UniProtKB-ARBA"/>
</dbReference>
<dbReference type="Gene3D" id="2.170.150.80">
    <property type="entry name" value="NAC domain"/>
    <property type="match status" value="1"/>
</dbReference>
<name>A0A9W3CMX7_RAPSA</name>
<evidence type="ECO:0000313" key="7">
    <source>
        <dbReference type="RefSeq" id="XP_056852941.1"/>
    </source>
</evidence>
<evidence type="ECO:0000256" key="2">
    <source>
        <dbReference type="ARBA" id="ARBA00023125"/>
    </source>
</evidence>
<dbReference type="OrthoDB" id="1424968at2759"/>
<evidence type="ECO:0000259" key="5">
    <source>
        <dbReference type="PROSITE" id="PS51005"/>
    </source>
</evidence>
<keyword evidence="6" id="KW-1185">Reference proteome</keyword>
<dbReference type="GO" id="GO:0006355">
    <property type="term" value="P:regulation of DNA-templated transcription"/>
    <property type="evidence" value="ECO:0007669"/>
    <property type="project" value="InterPro"/>
</dbReference>
<reference evidence="7" key="1">
    <citation type="submission" date="2025-08" db="UniProtKB">
        <authorList>
            <consortium name="RefSeq"/>
        </authorList>
    </citation>
    <scope>IDENTIFICATION</scope>
    <source>
        <tissue evidence="7">Leaf</tissue>
    </source>
</reference>
<gene>
    <name evidence="7" type="primary">LOC130502215</name>
</gene>
<evidence type="ECO:0000256" key="1">
    <source>
        <dbReference type="ARBA" id="ARBA00023015"/>
    </source>
</evidence>
<organism evidence="6 7">
    <name type="scientific">Raphanus sativus</name>
    <name type="common">Radish</name>
    <name type="synonym">Raphanus raphanistrum var. sativus</name>
    <dbReference type="NCBI Taxonomy" id="3726"/>
    <lineage>
        <taxon>Eukaryota</taxon>
        <taxon>Viridiplantae</taxon>
        <taxon>Streptophyta</taxon>
        <taxon>Embryophyta</taxon>
        <taxon>Tracheophyta</taxon>
        <taxon>Spermatophyta</taxon>
        <taxon>Magnoliopsida</taxon>
        <taxon>eudicotyledons</taxon>
        <taxon>Gunneridae</taxon>
        <taxon>Pentapetalae</taxon>
        <taxon>rosids</taxon>
        <taxon>malvids</taxon>
        <taxon>Brassicales</taxon>
        <taxon>Brassicaceae</taxon>
        <taxon>Brassiceae</taxon>
        <taxon>Raphanus</taxon>
    </lineage>
</organism>
<dbReference type="RefSeq" id="XP_056852941.1">
    <property type="nucleotide sequence ID" value="XM_056996961.1"/>
</dbReference>
<dbReference type="GeneID" id="130502215"/>
<accession>A0A9W3CMX7</accession>
<dbReference type="Proteomes" id="UP000504610">
    <property type="component" value="Unplaced"/>
</dbReference>
<proteinExistence type="predicted"/>
<evidence type="ECO:0000313" key="6">
    <source>
        <dbReference type="Proteomes" id="UP000504610"/>
    </source>
</evidence>
<dbReference type="AlphaFoldDB" id="A0A9W3CMX7"/>
<dbReference type="Pfam" id="PF02365">
    <property type="entry name" value="NAM"/>
    <property type="match status" value="1"/>
</dbReference>
<keyword evidence="2" id="KW-0238">DNA-binding</keyword>
<keyword evidence="4" id="KW-0539">Nucleus</keyword>
<dbReference type="InterPro" id="IPR003441">
    <property type="entry name" value="NAC-dom"/>
</dbReference>
<feature type="domain" description="NAC" evidence="5">
    <location>
        <begin position="21"/>
        <end position="173"/>
    </location>
</feature>
<dbReference type="PANTHER" id="PTHR31744:SF83">
    <property type="entry name" value="PROTEIN CUP-SHAPED COTYLEDON 1"/>
    <property type="match status" value="1"/>
</dbReference>
<keyword evidence="3" id="KW-0804">Transcription</keyword>
<sequence length="316" mass="35065">MDMDAFSGWERSSRYEDETIMPPGFRFHPTDEELITYYLLKKVLDSNFSCAAISQVDLNKSEPWSFPEKAKMGEKEWYFFTLRDRKYPTGLRTNRATEAGYWKATGKDREIKSSKTKSLLGMKKTLVFYKGRAPKGEKSCWVMHEYRLDGKFSYRYITSSAKDEWVLSKVCLKSSVVGRETKLVSSSSSPVSVAGEVSSGVNVSSSVIAPIIDAFATEHVSCFSNTSATAHHADASFPTYLPAPPPLLPRQPRRVGGDDDDVAFGQFMDLGSSGQFNVDVDDAGFFSPNLPSLPPTVLLPPLYGGGSALSFWPFAM</sequence>
<dbReference type="InterPro" id="IPR036093">
    <property type="entry name" value="NAC_dom_sf"/>
</dbReference>
<dbReference type="FunFam" id="2.170.150.80:FF:000006">
    <property type="entry name" value="NAC domain-containing protein 100-like"/>
    <property type="match status" value="1"/>
</dbReference>
<dbReference type="PROSITE" id="PS51005">
    <property type="entry name" value="NAC"/>
    <property type="match status" value="1"/>
</dbReference>
<evidence type="ECO:0000256" key="3">
    <source>
        <dbReference type="ARBA" id="ARBA00023163"/>
    </source>
</evidence>
<dbReference type="KEGG" id="rsz:130502215"/>
<protein>
    <submittedName>
        <fullName evidence="7">Protein CUP-SHAPED COTYLEDON 1-like</fullName>
    </submittedName>
</protein>
<dbReference type="SUPFAM" id="SSF101941">
    <property type="entry name" value="NAC domain"/>
    <property type="match status" value="1"/>
</dbReference>